<evidence type="ECO:0000256" key="7">
    <source>
        <dbReference type="ARBA" id="ARBA00038475"/>
    </source>
</evidence>
<dbReference type="EMBL" id="LLXL01001627">
    <property type="protein sequence ID" value="PKK63542.1"/>
    <property type="molecule type" value="Genomic_DNA"/>
</dbReference>
<keyword evidence="5 8" id="KW-1133">Transmembrane helix</keyword>
<keyword evidence="4" id="KW-0677">Repeat</keyword>
<evidence type="ECO:0000313" key="10">
    <source>
        <dbReference type="EMBL" id="PKB99399.1"/>
    </source>
</evidence>
<dbReference type="Pfam" id="PF04193">
    <property type="entry name" value="PQ-loop"/>
    <property type="match status" value="2"/>
</dbReference>
<dbReference type="VEuPathDB" id="FungiDB:FUN_004777"/>
<dbReference type="EMBL" id="LLXJ01002206">
    <property type="protein sequence ID" value="PKB99399.1"/>
    <property type="molecule type" value="Genomic_DNA"/>
</dbReference>
<evidence type="ECO:0000313" key="16">
    <source>
        <dbReference type="Proteomes" id="UP000233469"/>
    </source>
</evidence>
<feature type="transmembrane region" description="Helical" evidence="9">
    <location>
        <begin position="210"/>
        <end position="233"/>
    </location>
</feature>
<evidence type="ECO:0000256" key="8">
    <source>
        <dbReference type="PIRNR" id="PIRNR023381"/>
    </source>
</evidence>
<evidence type="ECO:0000313" key="14">
    <source>
        <dbReference type="Proteomes" id="UP000232688"/>
    </source>
</evidence>
<dbReference type="GO" id="GO:0016020">
    <property type="term" value="C:membrane"/>
    <property type="evidence" value="ECO:0007669"/>
    <property type="project" value="UniProtKB-SubCell"/>
</dbReference>
<gene>
    <name evidence="12" type="ORF">RhiirA1_426851</name>
    <name evidence="11" type="ORF">RhiirA5_365696</name>
    <name evidence="10" type="ORF">RhiirA5_366442</name>
    <name evidence="13" type="ORF">RhiirC2_758125</name>
</gene>
<reference evidence="15 16" key="1">
    <citation type="submission" date="2016-04" db="EMBL/GenBank/DDBJ databases">
        <title>Genome analyses suggest a sexual origin of heterokaryosis in a supposedly ancient asexual fungus.</title>
        <authorList>
            <person name="Ropars J."/>
            <person name="Sedzielewska K."/>
            <person name="Noel J."/>
            <person name="Charron P."/>
            <person name="Farinelli L."/>
            <person name="Marton T."/>
            <person name="Kruger M."/>
            <person name="Pelin A."/>
            <person name="Brachmann A."/>
            <person name="Corradi N."/>
        </authorList>
    </citation>
    <scope>NUCLEOTIDE SEQUENCE [LARGE SCALE GENOMIC DNA]</scope>
    <source>
        <strain evidence="10 15">A5</strain>
        <strain evidence="13 16">C2</strain>
    </source>
</reference>
<dbReference type="Gene3D" id="1.20.1280.290">
    <property type="match status" value="2"/>
</dbReference>
<reference evidence="12 14" key="4">
    <citation type="submission" date="2017-10" db="EMBL/GenBank/DDBJ databases">
        <title>Genome analyses suggest a sexual origin of heterokaryosis in a supposedly ancient asexual fungus.</title>
        <authorList>
            <person name="Corradi N."/>
            <person name="Sedzielewska K."/>
            <person name="Noel J."/>
            <person name="Charron P."/>
            <person name="Farinelli L."/>
            <person name="Marton T."/>
            <person name="Kruger M."/>
            <person name="Pelin A."/>
            <person name="Brachmann A."/>
            <person name="Corradi N."/>
        </authorList>
    </citation>
    <scope>NUCLEOTIDE SEQUENCE [LARGE SCALE GENOMIC DNA]</scope>
    <source>
        <strain evidence="12 14">A1</strain>
    </source>
</reference>
<reference evidence="14 16" key="3">
    <citation type="submission" date="2017-10" db="EMBL/GenBank/DDBJ databases">
        <title>Extensive intraspecific genome diversity in a model arbuscular mycorrhizal fungus.</title>
        <authorList>
            <person name="Chen E.C.H."/>
            <person name="Morin E."/>
            <person name="Baudet D."/>
            <person name="Noel J."/>
            <person name="Ndikumana S."/>
            <person name="Charron P."/>
            <person name="St-Onge C."/>
            <person name="Giorgi J."/>
            <person name="Grigoriev I.V."/>
            <person name="Roux C."/>
            <person name="Martin F.M."/>
            <person name="Corradi N."/>
        </authorList>
    </citation>
    <scope>NUCLEOTIDE SEQUENCE [LARGE SCALE GENOMIC DNA]</scope>
    <source>
        <strain evidence="12 14">A1</strain>
        <strain evidence="13 16">C2</strain>
    </source>
</reference>
<evidence type="ECO:0000256" key="9">
    <source>
        <dbReference type="SAM" id="Phobius"/>
    </source>
</evidence>
<dbReference type="SMART" id="SM00679">
    <property type="entry name" value="CTNS"/>
    <property type="match status" value="2"/>
</dbReference>
<feature type="transmembrane region" description="Helical" evidence="9">
    <location>
        <begin position="103"/>
        <end position="120"/>
    </location>
</feature>
<proteinExistence type="inferred from homology"/>
<dbReference type="Proteomes" id="UP000233469">
    <property type="component" value="Unassembled WGS sequence"/>
</dbReference>
<keyword evidence="6 8" id="KW-0472">Membrane</keyword>
<feature type="transmembrane region" description="Helical" evidence="9">
    <location>
        <begin position="68"/>
        <end position="91"/>
    </location>
</feature>
<evidence type="ECO:0000313" key="15">
    <source>
        <dbReference type="Proteomes" id="UP000232722"/>
    </source>
</evidence>
<evidence type="ECO:0000256" key="4">
    <source>
        <dbReference type="ARBA" id="ARBA00022737"/>
    </source>
</evidence>
<sequence length="247" mass="26790">MILPDIIKVPAVQLIGEKCYSTLVEDFDITDVACLKILLSKGLGFGIVLGGALVKLPQIIKILSAGSARGLSLSSCILETFAIGIGLAYNFRQGNPFSTYGELLFLTIENIIIILLILNYSGRSKDLYLTGITIVAISYVLGSSSIINDAFLSYLQALTIPFSISSKIPQIIINHKNSSTGQLSSFAVFGFTAGSLARIFTTLSEVDDSLLLSGYILGSIFNIILTIQMINYWNTEKIEKISTEKED</sequence>
<evidence type="ECO:0000313" key="12">
    <source>
        <dbReference type="EMBL" id="PKC59524.1"/>
    </source>
</evidence>
<dbReference type="PANTHER" id="PTHR12226:SF2">
    <property type="entry name" value="MANNOSE-P-DOLICHOL UTILIZATION DEFECT 1 PROTEIN"/>
    <property type="match status" value="1"/>
</dbReference>
<comment type="similarity">
    <text evidence="7 8">Belongs to the MPDU1 (TC 2.A.43.3) family.</text>
</comment>
<name>A0A2I1E113_9GLOM</name>
<keyword evidence="2" id="KW-0813">Transport</keyword>
<evidence type="ECO:0000313" key="13">
    <source>
        <dbReference type="EMBL" id="PKK63542.1"/>
    </source>
</evidence>
<keyword evidence="3 8" id="KW-0812">Transmembrane</keyword>
<comment type="subcellular location">
    <subcellularLocation>
        <location evidence="1 8">Membrane</location>
        <topology evidence="1 8">Multi-pass membrane protein</topology>
    </subcellularLocation>
</comment>
<evidence type="ECO:0000256" key="1">
    <source>
        <dbReference type="ARBA" id="ARBA00004141"/>
    </source>
</evidence>
<dbReference type="EMBL" id="LLXH01001313">
    <property type="protein sequence ID" value="PKC59524.1"/>
    <property type="molecule type" value="Genomic_DNA"/>
</dbReference>
<organism evidence="10 15">
    <name type="scientific">Rhizophagus irregularis</name>
    <dbReference type="NCBI Taxonomy" id="588596"/>
    <lineage>
        <taxon>Eukaryota</taxon>
        <taxon>Fungi</taxon>
        <taxon>Fungi incertae sedis</taxon>
        <taxon>Mucoromycota</taxon>
        <taxon>Glomeromycotina</taxon>
        <taxon>Glomeromycetes</taxon>
        <taxon>Glomerales</taxon>
        <taxon>Glomeraceae</taxon>
        <taxon>Rhizophagus</taxon>
    </lineage>
</organism>
<evidence type="ECO:0000256" key="6">
    <source>
        <dbReference type="ARBA" id="ARBA00023136"/>
    </source>
</evidence>
<dbReference type="InterPro" id="IPR016817">
    <property type="entry name" value="MannP-dilichol_defect-1"/>
</dbReference>
<protein>
    <recommendedName>
        <fullName evidence="8">Mannose-P-dolichol utilization defect 1 protein homolog</fullName>
    </recommendedName>
</protein>
<feature type="transmembrane region" description="Helical" evidence="9">
    <location>
        <begin position="37"/>
        <end position="56"/>
    </location>
</feature>
<dbReference type="InterPro" id="IPR006603">
    <property type="entry name" value="PQ-loop_rpt"/>
</dbReference>
<dbReference type="Proteomes" id="UP000232688">
    <property type="component" value="Unassembled WGS sequence"/>
</dbReference>
<dbReference type="PIRSF" id="PIRSF023381">
    <property type="entry name" value="MannP-dilichol_defect-1p"/>
    <property type="match status" value="1"/>
</dbReference>
<evidence type="ECO:0000256" key="2">
    <source>
        <dbReference type="ARBA" id="ARBA00022448"/>
    </source>
</evidence>
<dbReference type="EMBL" id="LLXJ01001862">
    <property type="protein sequence ID" value="PKC00463.1"/>
    <property type="molecule type" value="Genomic_DNA"/>
</dbReference>
<comment type="caution">
    <text evidence="10">The sequence shown here is derived from an EMBL/GenBank/DDBJ whole genome shotgun (WGS) entry which is preliminary data.</text>
</comment>
<feature type="transmembrane region" description="Helical" evidence="9">
    <location>
        <begin position="127"/>
        <end position="147"/>
    </location>
</feature>
<evidence type="ECO:0000256" key="3">
    <source>
        <dbReference type="ARBA" id="ARBA00022692"/>
    </source>
</evidence>
<dbReference type="FunFam" id="1.20.1280.290:FF:000006">
    <property type="entry name" value="mannose-P-dolichol utilization defect 1 protein"/>
    <property type="match status" value="1"/>
</dbReference>
<dbReference type="VEuPathDB" id="FungiDB:RhiirFUN_006928"/>
<dbReference type="OrthoDB" id="271506at2759"/>
<dbReference type="AlphaFoldDB" id="A0A2I1E113"/>
<accession>A0A2I1E113</accession>
<dbReference type="PANTHER" id="PTHR12226">
    <property type="entry name" value="MANNOSE-P-DOLICHOL UTILIZATION DEFECT 1 LEC35 -RELATED"/>
    <property type="match status" value="1"/>
</dbReference>
<evidence type="ECO:0000313" key="11">
    <source>
        <dbReference type="EMBL" id="PKC00463.1"/>
    </source>
</evidence>
<evidence type="ECO:0000256" key="5">
    <source>
        <dbReference type="ARBA" id="ARBA00022989"/>
    </source>
</evidence>
<dbReference type="VEuPathDB" id="FungiDB:RhiirA1_426851"/>
<reference evidence="10 15" key="2">
    <citation type="submission" date="2017-09" db="EMBL/GenBank/DDBJ databases">
        <title>Extensive intraspecific genome diversity in a model arbuscular mycorrhizal fungus.</title>
        <authorList>
            <person name="Chen E.C."/>
            <person name="Morin E."/>
            <person name="Beaudet D."/>
            <person name="Noel J."/>
            <person name="Ndikumana S."/>
            <person name="Charron P."/>
            <person name="St-Onge C."/>
            <person name="Giorgi J."/>
            <person name="Grigoriev I.V."/>
            <person name="Roux C."/>
            <person name="Martin F.M."/>
            <person name="Corradi N."/>
        </authorList>
    </citation>
    <scope>NUCLEOTIDE SEQUENCE [LARGE SCALE GENOMIC DNA]</scope>
    <source>
        <strain evidence="10 15">A5</strain>
    </source>
</reference>
<dbReference type="Proteomes" id="UP000232722">
    <property type="component" value="Unassembled WGS sequence"/>
</dbReference>